<dbReference type="Pfam" id="PF00651">
    <property type="entry name" value="BTB"/>
    <property type="match status" value="1"/>
</dbReference>
<evidence type="ECO:0000256" key="2">
    <source>
        <dbReference type="ARBA" id="ARBA00022737"/>
    </source>
</evidence>
<proteinExistence type="predicted"/>
<name>A0A9J7MW12_BRAFL</name>
<dbReference type="SMART" id="SM00875">
    <property type="entry name" value="BACK"/>
    <property type="match status" value="1"/>
</dbReference>
<dbReference type="GeneID" id="118419650"/>
<feature type="region of interest" description="Disordered" evidence="3">
    <location>
        <begin position="1"/>
        <end position="34"/>
    </location>
</feature>
<dbReference type="InterPro" id="IPR011043">
    <property type="entry name" value="Gal_Oxase/kelch_b-propeller"/>
</dbReference>
<reference evidence="5" key="1">
    <citation type="journal article" date="2020" name="Nat. Ecol. Evol.">
        <title>Deeply conserved synteny resolves early events in vertebrate evolution.</title>
        <authorList>
            <person name="Simakov O."/>
            <person name="Marletaz F."/>
            <person name="Yue J.X."/>
            <person name="O'Connell B."/>
            <person name="Jenkins J."/>
            <person name="Brandt A."/>
            <person name="Calef R."/>
            <person name="Tung C.H."/>
            <person name="Huang T.K."/>
            <person name="Schmutz J."/>
            <person name="Satoh N."/>
            <person name="Yu J.K."/>
            <person name="Putnam N.H."/>
            <person name="Green R.E."/>
            <person name="Rokhsar D.S."/>
        </authorList>
    </citation>
    <scope>NUCLEOTIDE SEQUENCE [LARGE SCALE GENOMIC DNA]</scope>
    <source>
        <strain evidence="5">S238N-H82</strain>
    </source>
</reference>
<dbReference type="InterPro" id="IPR015915">
    <property type="entry name" value="Kelch-typ_b-propeller"/>
</dbReference>
<feature type="compositionally biased region" description="Basic and acidic residues" evidence="3">
    <location>
        <begin position="8"/>
        <end position="32"/>
    </location>
</feature>
<dbReference type="Gene3D" id="1.25.40.420">
    <property type="match status" value="1"/>
</dbReference>
<evidence type="ECO:0000313" key="6">
    <source>
        <dbReference type="RefSeq" id="XP_035682041.1"/>
    </source>
</evidence>
<dbReference type="RefSeq" id="XP_035682041.1">
    <property type="nucleotide sequence ID" value="XM_035826148.1"/>
</dbReference>
<dbReference type="PROSITE" id="PS50097">
    <property type="entry name" value="BTB"/>
    <property type="match status" value="1"/>
</dbReference>
<keyword evidence="1" id="KW-0880">Kelch repeat</keyword>
<protein>
    <submittedName>
        <fullName evidence="6">Kelch-like protein 29 isoform X2</fullName>
    </submittedName>
</protein>
<gene>
    <name evidence="6" type="primary">LOC118419650</name>
</gene>
<keyword evidence="2" id="KW-0677">Repeat</keyword>
<dbReference type="Gene3D" id="3.30.710.10">
    <property type="entry name" value="Potassium Channel Kv1.1, Chain A"/>
    <property type="match status" value="1"/>
</dbReference>
<evidence type="ECO:0000256" key="1">
    <source>
        <dbReference type="ARBA" id="ARBA00022441"/>
    </source>
</evidence>
<dbReference type="Pfam" id="PF07707">
    <property type="entry name" value="BACK"/>
    <property type="match status" value="1"/>
</dbReference>
<dbReference type="PANTHER" id="PTHR45632:SF5">
    <property type="entry name" value="KELCH-LIKE PROTEIN 22"/>
    <property type="match status" value="1"/>
</dbReference>
<dbReference type="Proteomes" id="UP000001554">
    <property type="component" value="Chromosome 7"/>
</dbReference>
<dbReference type="SUPFAM" id="SSF54695">
    <property type="entry name" value="POZ domain"/>
    <property type="match status" value="1"/>
</dbReference>
<keyword evidence="5" id="KW-1185">Reference proteome</keyword>
<dbReference type="AlphaFoldDB" id="A0A9J7MW12"/>
<organism evidence="5 6">
    <name type="scientific">Branchiostoma floridae</name>
    <name type="common">Florida lancelet</name>
    <name type="synonym">Amphioxus</name>
    <dbReference type="NCBI Taxonomy" id="7739"/>
    <lineage>
        <taxon>Eukaryota</taxon>
        <taxon>Metazoa</taxon>
        <taxon>Chordata</taxon>
        <taxon>Cephalochordata</taxon>
        <taxon>Leptocardii</taxon>
        <taxon>Amphioxiformes</taxon>
        <taxon>Branchiostomatidae</taxon>
        <taxon>Branchiostoma</taxon>
    </lineage>
</organism>
<dbReference type="InterPro" id="IPR011333">
    <property type="entry name" value="SKP1/BTB/POZ_sf"/>
</dbReference>
<evidence type="ECO:0000259" key="4">
    <source>
        <dbReference type="PROSITE" id="PS50097"/>
    </source>
</evidence>
<evidence type="ECO:0000313" key="5">
    <source>
        <dbReference type="Proteomes" id="UP000001554"/>
    </source>
</evidence>
<dbReference type="SMART" id="SM00225">
    <property type="entry name" value="BTB"/>
    <property type="match status" value="1"/>
</dbReference>
<evidence type="ECO:0000256" key="3">
    <source>
        <dbReference type="SAM" id="MobiDB-lite"/>
    </source>
</evidence>
<sequence length="644" mass="71943">MMISRAHSRPEMKNRKEDPRRQSHRDRPDKRLASASTSGLLVVRVSASVNKSKVGQPGGNGEDEFTDIYGSGDKHKQAFYQRLNQQRETGHLCDVAVVVEGQRFSAHRCVLAAQSDYFHGLFNHSFIEGQQKEVNIGEITANTMAQVLAFLYSGSCRVNVRTAVDVLMAADMLLLPDLKQRIIDFLIENVSFDDNMLFRYRLGREYSISNLELGARGKIATEFFTFVKTEDFLQLTKDEFAVFLAGNEVVLGGASVTPECREELVFQSVVRWVQAGSLREQHAKELMSNIRFPLMNKTYILDVVKGEPLMAVCSEFIDEAVEYQNTEEGGRGHLQTNRTRPVLKSSEPAICAVRQEGPRAHLACFVVSHNRWYELQTLCLQDGESVTCATAFGSGPALSLMVGTSSGRVYDVQVTQLVELSTTLPGHVACDKLLSVSVKGSKNVYALCSETDPSTGSTFSRMFSLSVKQYVDTASCKELPGIPHTLKQYEVSVMNQKIWVLGESVDPRQDYKTLQCFDVSFSTWSETVIPLTFLPKTPYIACFPVPGSVYNSVLASLCFLVGRQKLQFSERLAKWAKCRSFQLPGDSDTVDDYFMVHANGCHLLSKVPVNGKCQFRCQKTFRAGRGWDLRPSLPWDSCTLLFGT</sequence>
<dbReference type="Gene3D" id="2.120.10.80">
    <property type="entry name" value="Kelch-type beta propeller"/>
    <property type="match status" value="1"/>
</dbReference>
<accession>A0A9J7MW12</accession>
<dbReference type="InterPro" id="IPR000210">
    <property type="entry name" value="BTB/POZ_dom"/>
</dbReference>
<dbReference type="InterPro" id="IPR011705">
    <property type="entry name" value="BACK"/>
</dbReference>
<feature type="domain" description="BTB" evidence="4">
    <location>
        <begin position="93"/>
        <end position="160"/>
    </location>
</feature>
<dbReference type="SUPFAM" id="SSF50965">
    <property type="entry name" value="Galactose oxidase, central domain"/>
    <property type="match status" value="1"/>
</dbReference>
<dbReference type="PANTHER" id="PTHR45632">
    <property type="entry name" value="LD33804P"/>
    <property type="match status" value="1"/>
</dbReference>
<reference evidence="6" key="2">
    <citation type="submission" date="2025-08" db="UniProtKB">
        <authorList>
            <consortium name="RefSeq"/>
        </authorList>
    </citation>
    <scope>IDENTIFICATION</scope>
    <source>
        <strain evidence="6">S238N-H82</strain>
        <tissue evidence="6">Testes</tissue>
    </source>
</reference>